<gene>
    <name evidence="10" type="ORF">G7Z17_g3701</name>
</gene>
<dbReference type="PANTHER" id="PTHR46300">
    <property type="entry name" value="P450, PUTATIVE (EUROFUNG)-RELATED-RELATED"/>
    <property type="match status" value="1"/>
</dbReference>
<evidence type="ECO:0000256" key="7">
    <source>
        <dbReference type="ARBA" id="ARBA00023033"/>
    </source>
</evidence>
<keyword evidence="4 8" id="KW-0479">Metal-binding</keyword>
<dbReference type="PRINTS" id="PR00463">
    <property type="entry name" value="EP450I"/>
</dbReference>
<evidence type="ECO:0000256" key="8">
    <source>
        <dbReference type="PIRSR" id="PIRSR602401-1"/>
    </source>
</evidence>
<comment type="caution">
    <text evidence="10">The sequence shown here is derived from an EMBL/GenBank/DDBJ whole genome shotgun (WGS) entry which is preliminary data.</text>
</comment>
<evidence type="ECO:0000313" key="10">
    <source>
        <dbReference type="EMBL" id="KAF7553348.1"/>
    </source>
</evidence>
<dbReference type="InterPro" id="IPR050364">
    <property type="entry name" value="Cytochrome_P450_fung"/>
</dbReference>
<evidence type="ECO:0000256" key="9">
    <source>
        <dbReference type="RuleBase" id="RU000461"/>
    </source>
</evidence>
<feature type="binding site" description="axial binding residue" evidence="8">
    <location>
        <position position="400"/>
    </location>
    <ligand>
        <name>heme</name>
        <dbReference type="ChEBI" id="CHEBI:30413"/>
    </ligand>
    <ligandPart>
        <name>Fe</name>
        <dbReference type="ChEBI" id="CHEBI:18248"/>
    </ligandPart>
</feature>
<dbReference type="SUPFAM" id="SSF48264">
    <property type="entry name" value="Cytochrome P450"/>
    <property type="match status" value="1"/>
</dbReference>
<dbReference type="Proteomes" id="UP000722485">
    <property type="component" value="Unassembled WGS sequence"/>
</dbReference>
<evidence type="ECO:0000256" key="3">
    <source>
        <dbReference type="ARBA" id="ARBA00022617"/>
    </source>
</evidence>
<dbReference type="GO" id="GO:0005506">
    <property type="term" value="F:iron ion binding"/>
    <property type="evidence" value="ECO:0007669"/>
    <property type="project" value="InterPro"/>
</dbReference>
<name>A0A9P5HKL3_9HYPO</name>
<sequence>MDLPPKGVPEFQHWLKHKETYGSISSITVMGQTLVIIHDRQAVHDLMEKKSSKTSARPKTEFASKLCGMGEFLTMQQYDSKFRRGRGFMHQEFGTRVAASRFGDLQEEEVGRFLLRVLSEPENVIEHIKAEAGAIMLKMTYGYSIEPKKTDPLVDLIHRVMATVLLAITPTPWLVDVIPAVKLVPDGFPGTGYKETARKWNKMTQAVAEIPYAFVRQQIASGNHRESYVSKLVQQSSDGDKKEPDSSCDSEHIIKWTAATLYAAGAETMVTSLTNFILAMVMFPDVQRKAQEEIDRVTGTNRLPEFQDRVNLPYIEGLVKEVHRWSPAIPLGMPHITEEDIIYKDYVIPKGAYLFAAIWWFLHDPEVYADPSSFNPERYLEPSKEPDPMNIAFGYGRRICPGRYFADSVIFLTIAQTLAAFNISKAVDEQGLEIDVELKATPGLATHVEDFPYKITPRNPKQVELIRAITIEHPWEESDASLLRGATIEAFSDVLY</sequence>
<dbReference type="PROSITE" id="PS00086">
    <property type="entry name" value="CYTOCHROME_P450"/>
    <property type="match status" value="1"/>
</dbReference>
<keyword evidence="3 8" id="KW-0349">Heme</keyword>
<dbReference type="Pfam" id="PF00067">
    <property type="entry name" value="p450"/>
    <property type="match status" value="1"/>
</dbReference>
<dbReference type="InterPro" id="IPR036396">
    <property type="entry name" value="Cyt_P450_sf"/>
</dbReference>
<evidence type="ECO:0000256" key="1">
    <source>
        <dbReference type="ARBA" id="ARBA00001971"/>
    </source>
</evidence>
<comment type="cofactor">
    <cofactor evidence="1 8">
        <name>heme</name>
        <dbReference type="ChEBI" id="CHEBI:30413"/>
    </cofactor>
</comment>
<keyword evidence="5 9" id="KW-0560">Oxidoreductase</keyword>
<evidence type="ECO:0000256" key="2">
    <source>
        <dbReference type="ARBA" id="ARBA00010617"/>
    </source>
</evidence>
<evidence type="ECO:0000256" key="6">
    <source>
        <dbReference type="ARBA" id="ARBA00023004"/>
    </source>
</evidence>
<dbReference type="GO" id="GO:0020037">
    <property type="term" value="F:heme binding"/>
    <property type="evidence" value="ECO:0007669"/>
    <property type="project" value="InterPro"/>
</dbReference>
<evidence type="ECO:0000256" key="4">
    <source>
        <dbReference type="ARBA" id="ARBA00022723"/>
    </source>
</evidence>
<keyword evidence="6 8" id="KW-0408">Iron</keyword>
<protein>
    <recommendedName>
        <fullName evidence="12">Cytochrome P450</fullName>
    </recommendedName>
</protein>
<accession>A0A9P5HKL3</accession>
<evidence type="ECO:0000313" key="11">
    <source>
        <dbReference type="Proteomes" id="UP000722485"/>
    </source>
</evidence>
<dbReference type="PANTHER" id="PTHR46300:SF7">
    <property type="entry name" value="P450, PUTATIVE (EUROFUNG)-RELATED"/>
    <property type="match status" value="1"/>
</dbReference>
<evidence type="ECO:0000256" key="5">
    <source>
        <dbReference type="ARBA" id="ARBA00023002"/>
    </source>
</evidence>
<dbReference type="InterPro" id="IPR017972">
    <property type="entry name" value="Cyt_P450_CS"/>
</dbReference>
<comment type="similarity">
    <text evidence="2 9">Belongs to the cytochrome P450 family.</text>
</comment>
<dbReference type="EMBL" id="JAANBB010000047">
    <property type="protein sequence ID" value="KAF7553348.1"/>
    <property type="molecule type" value="Genomic_DNA"/>
</dbReference>
<organism evidence="10 11">
    <name type="scientific">Cylindrodendrum hubeiense</name>
    <dbReference type="NCBI Taxonomy" id="595255"/>
    <lineage>
        <taxon>Eukaryota</taxon>
        <taxon>Fungi</taxon>
        <taxon>Dikarya</taxon>
        <taxon>Ascomycota</taxon>
        <taxon>Pezizomycotina</taxon>
        <taxon>Sordariomycetes</taxon>
        <taxon>Hypocreomycetidae</taxon>
        <taxon>Hypocreales</taxon>
        <taxon>Nectriaceae</taxon>
        <taxon>Cylindrodendrum</taxon>
    </lineage>
</organism>
<dbReference type="OrthoDB" id="2789670at2759"/>
<dbReference type="GO" id="GO:0016705">
    <property type="term" value="F:oxidoreductase activity, acting on paired donors, with incorporation or reduction of molecular oxygen"/>
    <property type="evidence" value="ECO:0007669"/>
    <property type="project" value="InterPro"/>
</dbReference>
<reference evidence="10" key="1">
    <citation type="submission" date="2020-03" db="EMBL/GenBank/DDBJ databases">
        <title>Draft Genome Sequence of Cylindrodendrum hubeiense.</title>
        <authorList>
            <person name="Buettner E."/>
            <person name="Kellner H."/>
        </authorList>
    </citation>
    <scope>NUCLEOTIDE SEQUENCE</scope>
    <source>
        <strain evidence="10">IHI 201604</strain>
    </source>
</reference>
<dbReference type="InterPro" id="IPR001128">
    <property type="entry name" value="Cyt_P450"/>
</dbReference>
<dbReference type="GO" id="GO:0004497">
    <property type="term" value="F:monooxygenase activity"/>
    <property type="evidence" value="ECO:0007669"/>
    <property type="project" value="UniProtKB-KW"/>
</dbReference>
<evidence type="ECO:0008006" key="12">
    <source>
        <dbReference type="Google" id="ProtNLM"/>
    </source>
</evidence>
<dbReference type="InterPro" id="IPR002401">
    <property type="entry name" value="Cyt_P450_E_grp-I"/>
</dbReference>
<dbReference type="CDD" id="cd11065">
    <property type="entry name" value="CYP64-like"/>
    <property type="match status" value="1"/>
</dbReference>
<keyword evidence="7 9" id="KW-0503">Monooxygenase</keyword>
<dbReference type="Gene3D" id="1.10.630.10">
    <property type="entry name" value="Cytochrome P450"/>
    <property type="match status" value="1"/>
</dbReference>
<proteinExistence type="inferred from homology"/>
<dbReference type="AlphaFoldDB" id="A0A9P5HKL3"/>
<keyword evidence="11" id="KW-1185">Reference proteome</keyword>